<keyword evidence="2" id="KW-0472">Membrane</keyword>
<gene>
    <name evidence="4" type="ORF">D6850_11890</name>
</gene>
<evidence type="ECO:0000313" key="5">
    <source>
        <dbReference type="Proteomes" id="UP000281128"/>
    </source>
</evidence>
<evidence type="ECO:0000313" key="4">
    <source>
        <dbReference type="EMBL" id="RKF13887.1"/>
    </source>
</evidence>
<accession>A0A3A8AS43</accession>
<dbReference type="Proteomes" id="UP000281128">
    <property type="component" value="Unassembled WGS sequence"/>
</dbReference>
<name>A0A3A8AS43_9RHOB</name>
<feature type="transmembrane region" description="Helical" evidence="2">
    <location>
        <begin position="31"/>
        <end position="48"/>
    </location>
</feature>
<evidence type="ECO:0000256" key="3">
    <source>
        <dbReference type="SAM" id="SignalP"/>
    </source>
</evidence>
<dbReference type="RefSeq" id="WP_121167188.1">
    <property type="nucleotide sequence ID" value="NZ_RAPE01000003.1"/>
</dbReference>
<organism evidence="4 5">
    <name type="scientific">Roseovarius spongiae</name>
    <dbReference type="NCBI Taxonomy" id="2320272"/>
    <lineage>
        <taxon>Bacteria</taxon>
        <taxon>Pseudomonadati</taxon>
        <taxon>Pseudomonadota</taxon>
        <taxon>Alphaproteobacteria</taxon>
        <taxon>Rhodobacterales</taxon>
        <taxon>Roseobacteraceae</taxon>
        <taxon>Roseovarius</taxon>
    </lineage>
</organism>
<keyword evidence="2" id="KW-1133">Transmembrane helix</keyword>
<dbReference type="EMBL" id="RAPE01000003">
    <property type="protein sequence ID" value="RKF13887.1"/>
    <property type="molecule type" value="Genomic_DNA"/>
</dbReference>
<evidence type="ECO:0000256" key="1">
    <source>
        <dbReference type="SAM" id="MobiDB-lite"/>
    </source>
</evidence>
<keyword evidence="5" id="KW-1185">Reference proteome</keyword>
<proteinExistence type="predicted"/>
<feature type="region of interest" description="Disordered" evidence="1">
    <location>
        <begin position="47"/>
        <end position="136"/>
    </location>
</feature>
<sequence>MSRSFIALIMAASLAVTGLTAAPAQAGDKDIARALAAIAGIAIIGAAINDRNKSKRRHDPYASSRGYNQHGHYQQQRRKAVRQHRKAHRQHRKAQRRHHRAERRHHRAERRAYRQGYRQGYRDDQRRYHARPRYAH</sequence>
<protein>
    <submittedName>
        <fullName evidence="4">Uncharacterized protein</fullName>
    </submittedName>
</protein>
<evidence type="ECO:0000256" key="2">
    <source>
        <dbReference type="SAM" id="Phobius"/>
    </source>
</evidence>
<comment type="caution">
    <text evidence="4">The sequence shown here is derived from an EMBL/GenBank/DDBJ whole genome shotgun (WGS) entry which is preliminary data.</text>
</comment>
<feature type="compositionally biased region" description="Basic residues" evidence="1">
    <location>
        <begin position="75"/>
        <end position="109"/>
    </location>
</feature>
<feature type="compositionally biased region" description="Polar residues" evidence="1">
    <location>
        <begin position="65"/>
        <end position="74"/>
    </location>
</feature>
<dbReference type="AlphaFoldDB" id="A0A3A8AS43"/>
<keyword evidence="2" id="KW-0812">Transmembrane</keyword>
<feature type="chain" id="PRO_5017218405" evidence="3">
    <location>
        <begin position="27"/>
        <end position="136"/>
    </location>
</feature>
<reference evidence="4 5" key="1">
    <citation type="submission" date="2018-09" db="EMBL/GenBank/DDBJ databases">
        <title>Roseovarius spongiae sp. nov., isolated from a marine sponge.</title>
        <authorList>
            <person name="Zhuang L."/>
            <person name="Luo L."/>
        </authorList>
    </citation>
    <scope>NUCLEOTIDE SEQUENCE [LARGE SCALE GENOMIC DNA]</scope>
    <source>
        <strain evidence="4 5">HN-E21</strain>
    </source>
</reference>
<feature type="signal peptide" evidence="3">
    <location>
        <begin position="1"/>
        <end position="26"/>
    </location>
</feature>
<keyword evidence="3" id="KW-0732">Signal</keyword>